<gene>
    <name evidence="4" type="ORF">HHL14_15905</name>
</gene>
<dbReference type="Pfam" id="PF00990">
    <property type="entry name" value="GGDEF"/>
    <property type="match status" value="1"/>
</dbReference>
<organism evidence="4 5">
    <name type="scientific">Paraburkholderia antibiotica</name>
    <dbReference type="NCBI Taxonomy" id="2728839"/>
    <lineage>
        <taxon>Bacteria</taxon>
        <taxon>Pseudomonadati</taxon>
        <taxon>Pseudomonadota</taxon>
        <taxon>Betaproteobacteria</taxon>
        <taxon>Burkholderiales</taxon>
        <taxon>Burkholderiaceae</taxon>
        <taxon>Paraburkholderia</taxon>
    </lineage>
</organism>
<dbReference type="InterPro" id="IPR029787">
    <property type="entry name" value="Nucleotide_cyclase"/>
</dbReference>
<dbReference type="Gene3D" id="3.20.20.450">
    <property type="entry name" value="EAL domain"/>
    <property type="match status" value="1"/>
</dbReference>
<dbReference type="SUPFAM" id="SSF55785">
    <property type="entry name" value="PYP-like sensor domain (PAS domain)"/>
    <property type="match status" value="1"/>
</dbReference>
<feature type="domain" description="GGDEF" evidence="3">
    <location>
        <begin position="414"/>
        <end position="549"/>
    </location>
</feature>
<evidence type="ECO:0000259" key="3">
    <source>
        <dbReference type="PROSITE" id="PS50887"/>
    </source>
</evidence>
<comment type="caution">
    <text evidence="4">The sequence shown here is derived from an EMBL/GenBank/DDBJ whole genome shotgun (WGS) entry which is preliminary data.</text>
</comment>
<feature type="transmembrane region" description="Helical" evidence="1">
    <location>
        <begin position="124"/>
        <end position="146"/>
    </location>
</feature>
<dbReference type="EMBL" id="JABBFZ010000008">
    <property type="protein sequence ID" value="NML32319.1"/>
    <property type="molecule type" value="Genomic_DNA"/>
</dbReference>
<feature type="domain" description="EAL" evidence="2">
    <location>
        <begin position="558"/>
        <end position="810"/>
    </location>
</feature>
<keyword evidence="1" id="KW-1133">Transmembrane helix</keyword>
<dbReference type="AlphaFoldDB" id="A0A7X9ZXP4"/>
<evidence type="ECO:0000313" key="5">
    <source>
        <dbReference type="Proteomes" id="UP000583127"/>
    </source>
</evidence>
<dbReference type="SUPFAM" id="SSF55073">
    <property type="entry name" value="Nucleotide cyclase"/>
    <property type="match status" value="1"/>
</dbReference>
<keyword evidence="1" id="KW-0812">Transmembrane</keyword>
<evidence type="ECO:0000259" key="2">
    <source>
        <dbReference type="PROSITE" id="PS50883"/>
    </source>
</evidence>
<dbReference type="RefSeq" id="WP_169498566.1">
    <property type="nucleotide sequence ID" value="NZ_JABBFZ010000008.1"/>
</dbReference>
<dbReference type="Gene3D" id="3.30.450.20">
    <property type="entry name" value="PAS domain"/>
    <property type="match status" value="1"/>
</dbReference>
<evidence type="ECO:0000256" key="1">
    <source>
        <dbReference type="SAM" id="Phobius"/>
    </source>
</evidence>
<dbReference type="Pfam" id="PF00563">
    <property type="entry name" value="EAL"/>
    <property type="match status" value="1"/>
</dbReference>
<proteinExistence type="predicted"/>
<dbReference type="SUPFAM" id="SSF141868">
    <property type="entry name" value="EAL domain-like"/>
    <property type="match status" value="1"/>
</dbReference>
<accession>A0A7X9ZXP4</accession>
<dbReference type="PROSITE" id="PS50887">
    <property type="entry name" value="GGDEF"/>
    <property type="match status" value="1"/>
</dbReference>
<dbReference type="InterPro" id="IPR043128">
    <property type="entry name" value="Rev_trsase/Diguanyl_cyclase"/>
</dbReference>
<reference evidence="4 5" key="1">
    <citation type="submission" date="2020-04" db="EMBL/GenBank/DDBJ databases">
        <title>Paraburkholderia sp. G-4-1-8 isolated from soil.</title>
        <authorList>
            <person name="Dahal R.H."/>
        </authorList>
    </citation>
    <scope>NUCLEOTIDE SEQUENCE [LARGE SCALE GENOMIC DNA]</scope>
    <source>
        <strain evidence="4 5">G-4-1-8</strain>
    </source>
</reference>
<feature type="transmembrane region" description="Helical" evidence="1">
    <location>
        <begin position="84"/>
        <end position="103"/>
    </location>
</feature>
<evidence type="ECO:0000313" key="4">
    <source>
        <dbReference type="EMBL" id="NML32319.1"/>
    </source>
</evidence>
<dbReference type="SMART" id="SM00267">
    <property type="entry name" value="GGDEF"/>
    <property type="match status" value="1"/>
</dbReference>
<dbReference type="SMART" id="SM00052">
    <property type="entry name" value="EAL"/>
    <property type="match status" value="1"/>
</dbReference>
<dbReference type="Gene3D" id="3.30.70.270">
    <property type="match status" value="1"/>
</dbReference>
<dbReference type="InterPro" id="IPR052155">
    <property type="entry name" value="Biofilm_reg_signaling"/>
</dbReference>
<dbReference type="PANTHER" id="PTHR44757">
    <property type="entry name" value="DIGUANYLATE CYCLASE DGCP"/>
    <property type="match status" value="1"/>
</dbReference>
<dbReference type="InterPro" id="IPR035919">
    <property type="entry name" value="EAL_sf"/>
</dbReference>
<dbReference type="CDD" id="cd01949">
    <property type="entry name" value="GGDEF"/>
    <property type="match status" value="1"/>
</dbReference>
<dbReference type="InterPro" id="IPR000160">
    <property type="entry name" value="GGDEF_dom"/>
</dbReference>
<dbReference type="Proteomes" id="UP000583127">
    <property type="component" value="Unassembled WGS sequence"/>
</dbReference>
<dbReference type="InterPro" id="IPR035965">
    <property type="entry name" value="PAS-like_dom_sf"/>
</dbReference>
<keyword evidence="1" id="KW-0472">Membrane</keyword>
<dbReference type="InterPro" id="IPR001633">
    <property type="entry name" value="EAL_dom"/>
</dbReference>
<sequence length="821" mass="90372">MDTQRCEPSPHHLRWTGDAIKMAMKELSTCWTLPHANAAGRFRLLNRQLRTLYQIVPVSAASNCLSALWLLFALWRVLPPHGTIVWGAGFFGVQLGWAAHALLKLNRYRDSPAVHYTRLDLWVCGGWWICISGLVGLAVFAVGPYLSVESQRMLVVSFVPGFIAAGAMVSMTVPILSVIWLGVLIPASCAAVLHVEFLNQRMTLALLVLYAGVLLCASLSISRMFIGRFCAELAAEHEKQIVGLLLRDFEANASDWLWETDWQGHITRAGPRVAEELGLGTIDISGRLLPSLFAQTRLLSVPSDHHVGADALRTFLQQGVAFTGLVVEARVDGELRSWQIAAKPLCGPDGRNCGWRGVGSAVSDARARELDSVNRERYLHHLATHDALTGLPNRRAFFERLEALTHRTSRTAYESRAVLIIDLDNFKSANDALGHSVGDTVLKRVAARLAATMTPYDFLARLGGDEFAALIEVPTEQPVEFLQVRAQQLIESLREPEVISHFRIDVRGSIGAVVDKLALMTPGEVMRRADIALYEAKGEGRDLYVIYTDRMGEKAKGRLSMVSDLAGAIEGNELSMVYQCIVDVSTLRVIGCEALMRWHHPRYGAISPNDFIPVAEESGLIVQMGLWALEQACFTAAHWPRHIRIAVNVSAVQLNQRSFARSVLECLARAGFEPGRLELEITESLVVNDNRSARAVLDELRCAGVRIALDDFGTGYSSMAQVCQLPIDKLKLDRSFVVGLNDSRATASRSVISSIIHLGAEMNLSMTAEGIENATEFHALRKLGCQSMQGYLFGKPTDASQIERALYADYASQLRLSGVLA</sequence>
<protein>
    <submittedName>
        <fullName evidence="4">EAL domain-containing protein</fullName>
    </submittedName>
</protein>
<name>A0A7X9ZXP4_9BURK</name>
<dbReference type="NCBIfam" id="TIGR00254">
    <property type="entry name" value="GGDEF"/>
    <property type="match status" value="1"/>
</dbReference>
<feature type="transmembrane region" description="Helical" evidence="1">
    <location>
        <begin position="158"/>
        <end position="183"/>
    </location>
</feature>
<feature type="transmembrane region" description="Helical" evidence="1">
    <location>
        <begin position="204"/>
        <end position="226"/>
    </location>
</feature>
<dbReference type="PANTHER" id="PTHR44757:SF2">
    <property type="entry name" value="BIOFILM ARCHITECTURE MAINTENANCE PROTEIN MBAA"/>
    <property type="match status" value="1"/>
</dbReference>
<dbReference type="CDD" id="cd01948">
    <property type="entry name" value="EAL"/>
    <property type="match status" value="1"/>
</dbReference>
<dbReference type="PROSITE" id="PS50883">
    <property type="entry name" value="EAL"/>
    <property type="match status" value="1"/>
</dbReference>
<feature type="transmembrane region" description="Helical" evidence="1">
    <location>
        <begin position="51"/>
        <end position="72"/>
    </location>
</feature>
<keyword evidence="5" id="KW-1185">Reference proteome</keyword>